<organism evidence="1">
    <name type="scientific">Clostridium paraputrificum</name>
    <dbReference type="NCBI Taxonomy" id="29363"/>
    <lineage>
        <taxon>Bacteria</taxon>
        <taxon>Bacillati</taxon>
        <taxon>Bacillota</taxon>
        <taxon>Clostridia</taxon>
        <taxon>Eubacteriales</taxon>
        <taxon>Clostridiaceae</taxon>
        <taxon>Clostridium</taxon>
    </lineage>
</organism>
<proteinExistence type="predicted"/>
<gene>
    <name evidence="1" type="ORF">CPLFYP93_02356</name>
</gene>
<dbReference type="AlphaFoldDB" id="A0A6N3F253"/>
<protein>
    <submittedName>
        <fullName evidence="1">Uncharacterized protein</fullName>
    </submittedName>
</protein>
<dbReference type="RefSeq" id="WP_156561725.1">
    <property type="nucleotide sequence ID" value="NZ_CACRTV010000057.1"/>
</dbReference>
<evidence type="ECO:0000313" key="1">
    <source>
        <dbReference type="EMBL" id="VYU46085.1"/>
    </source>
</evidence>
<name>A0A6N3F253_9CLOT</name>
<dbReference type="EMBL" id="CACRTV010000057">
    <property type="protein sequence ID" value="VYU46085.1"/>
    <property type="molecule type" value="Genomic_DNA"/>
</dbReference>
<accession>A0A6N3F253</accession>
<sequence length="115" mass="13380">MTSIRNSNSFKDAGIDWVDRYGLFDRLTIDMAYHMEFASNRKIKEISVGMKYNNVYLINIQTVSMINLKVETLAFIINIADDRGTQHNLESLGLTRVSLEYIRNLIDYLKKKIDI</sequence>
<reference evidence="1" key="1">
    <citation type="submission" date="2019-11" db="EMBL/GenBank/DDBJ databases">
        <authorList>
            <person name="Feng L."/>
        </authorList>
    </citation>
    <scope>NUCLEOTIDE SEQUENCE</scope>
    <source>
        <strain evidence="1">CParaputrificumLFYP93</strain>
    </source>
</reference>